<evidence type="ECO:0000259" key="3">
    <source>
        <dbReference type="Pfam" id="PF18838"/>
    </source>
</evidence>
<dbReference type="InterPro" id="IPR040696">
    <property type="entry name" value="LPD23"/>
</dbReference>
<evidence type="ECO:0000259" key="2">
    <source>
        <dbReference type="Pfam" id="PF18809"/>
    </source>
</evidence>
<proteinExistence type="predicted"/>
<feature type="domain" description="Phage-Barnase-EndoU-ColicinE5/D-RelE-like nuclease" evidence="2">
    <location>
        <begin position="710"/>
        <end position="799"/>
    </location>
</feature>
<feature type="region of interest" description="Disordered" evidence="1">
    <location>
        <begin position="271"/>
        <end position="291"/>
    </location>
</feature>
<dbReference type="Pfam" id="PF18838">
    <property type="entry name" value="LPD23"/>
    <property type="match status" value="1"/>
</dbReference>
<dbReference type="InterPro" id="IPR041092">
    <property type="entry name" value="PBECR1"/>
</dbReference>
<dbReference type="Pfam" id="PF18809">
    <property type="entry name" value="PBECR1"/>
    <property type="match status" value="1"/>
</dbReference>
<reference evidence="4 5" key="1">
    <citation type="journal article" date="2013" name="BMC Genomics">
        <title>Comparative genomics of Campylobacter concisus isolates reveals genetic diversity and provides insights into disease association.</title>
        <authorList>
            <person name="Deshpande N.P."/>
            <person name="Kaakoush N.O."/>
            <person name="Wilkins M.R."/>
            <person name="Mitchell H.M."/>
        </authorList>
    </citation>
    <scope>NUCLEOTIDE SEQUENCE [LARGE SCALE GENOMIC DNA]</scope>
    <source>
        <strain evidence="4 5">UNSW2</strain>
    </source>
</reference>
<gene>
    <name evidence="4" type="ORF">UNSW2_1053</name>
</gene>
<evidence type="ECO:0000313" key="4">
    <source>
        <dbReference type="EMBL" id="ERJ31091.1"/>
    </source>
</evidence>
<dbReference type="EMBL" id="ANNJ01000020">
    <property type="protein sequence ID" value="ERJ31091.1"/>
    <property type="molecule type" value="Genomic_DNA"/>
</dbReference>
<evidence type="ECO:0000256" key="1">
    <source>
        <dbReference type="SAM" id="MobiDB-lite"/>
    </source>
</evidence>
<dbReference type="PATRIC" id="fig|1242965.3.peg.1826"/>
<feature type="domain" description="Large polyvalent protein associated" evidence="3">
    <location>
        <begin position="1178"/>
        <end position="1233"/>
    </location>
</feature>
<sequence length="1879" mass="208381">MFTTREFLGDSLIKELEGAGFSPQSINAFAKNEYRQRKAAQEEEQRRLLYRADDMKLDGKIREALLSGDINEQEAKNAQKFEEFGSKKHGFALGAAKTVTGIANTVERVGDFINPFYEGKRDKDGNYIYQNGLEKSLRPKIKNVEKMRDDYEKATGETSWGSRLSEIGTELVGDPINFVGGVGLLSKGSKLAQFGKKTLYFAGTGAASGGVAALGEGKNDEETLKNIGAGAVGGALLGHVIDQGIQGISQLIAKRQASKMANEADAIDSAENSEFLNGGNSASKDVSSGNGSLEYPNTQSIAVTIVRGVLKNEPLSTREQVLKEILSGEEKSSVIKPEKYKSILTGINEYKSYQNRLKHFHDNPNEVKNADLVFNQMQDDFMKANSGDTKKYYDAAPLFGRELKIAQTMTAKEFAIKEVGLDEDTATNVLKEAMQGKEKSEFIDADSYNDIVKFKNFETQREYAKAYGEKIQTAQTSINNAREQSAIRYADTQKAIGEYQKQGMSASATRELINAKFKPSADEINYTRAYNDGADVDARLAGQGIFYALEKDIAAQAYTPEIYATRLKQMGFSDESVQAFTQAYASKDIDIAKEYVNEKVANAYESRVQREVADEINSENRISINKDGAYSGHPMLRPDEPSIGQGDLKGNLINETTKQEDLSSLRAKIEQENNIVPIKEFGTNYAEFYHDGKGAIDKLLTERDGQVAGAFYRKELGDITLPWGEVSQSGNKIKGYGLAKIIKKHGVEILNELPNVFKTGALIKQNDVHYRIESGNYVVGLSAEFKGKKHNFVLTAFERVGRETDTFTDPSFKVASDNLATNSNKNIISQKGNLINEEAKNSALSNGVSGIGDNASGAGGRQGGDEEILRQSGRNTSSASQTKQTAQSDEQMEQRSAFKTDGDTDATASSKQMVEKQGRDDNEIRGDGFVLGDSGKAKQYATQKFNIEKWVNDLSGVLSDEWVANLKSLALKHPEMFKSESDVFKVIREIKNEPTHFLKNTRDNVALIAKRLGGGKVGNIGVKKDNGQIIHANKTDERDLTRLLKRGKKGELTRTPALETSLNKEDGELLKLSDEGIIPQKEINAKTINANSHIASGLVGGTLNSIDEDGSFNPEKFAAGFIAGLAGSKAVAIAVRKMTPQLYNKILGTAKKMPQMAKDNPKLLGKLYANGKDVSLNSFAGEKAITANVGKLDQAKSMLEKGEDEVKIWQSTGWYKDKDGAWKFEIDDSPAKIKNQNADKLGDLLEHKELFKAYPELKDIKIKKISDEKGEKLGYYDPNKKEIGINNIGDKSTLMHEVQHAIQEIEDFARGSGEKGEIYRLSHGEAEARNVQNRLNLGDKFRVKIVKDNNPAIDDNHMFDYHTWIRDESDIKTFKQAYNDDGGGDLTPDFTEAMAKKAIDSGEITVYSSKPIKAGNFVTPSKMEAKSYAGSGKIYEEKLNLNDISWIDALQGQVTRNKDIHPHETFDVNPDETIISKDSMINLSHELEKKYILKDGSINEAAVRKEAEPFIEKEYSLENFKAEFPNGKVDTPIGEVDVSVSQFYKLGHKGRDEYFGLIKPTLERPAFVVDFEDATFFFKPFRDKDGVVKFASVIKERDGGLDVVSNYPMKNRKFELITREGKVRYVQGSVVVRPLEHSLDNNVRSSGDIKSLEHSLDGKGIIQQNEEKVYHSRKIEEIKQEHPNVEKELDESIAAMRKESFNDVNFKDDLISKINAKDITTKQLGKSVDLSDKQLAVLKNDIKNADFKVISDSKIYFDKIGRNGDKKRFFIDIAEDGKVRVDGYSKKGIDTIPVRQSALEELAGVGDRARLKNMSFEVKAAYFNELDPIKKEAILKTAELNKLKKAAQSGDKMAVAKFEEFKARNLDENGNIKDGLSLC</sequence>
<protein>
    <submittedName>
        <fullName evidence="4">Uncharacterized protein</fullName>
    </submittedName>
</protein>
<accession>U2F3K8</accession>
<evidence type="ECO:0000313" key="5">
    <source>
        <dbReference type="Proteomes" id="UP000016625"/>
    </source>
</evidence>
<comment type="caution">
    <text evidence="4">The sequence shown here is derived from an EMBL/GenBank/DDBJ whole genome shotgun (WGS) entry which is preliminary data.</text>
</comment>
<name>U2F3K8_9BACT</name>
<organism evidence="4 5">
    <name type="scientific">Campylobacter concisus UNSW2</name>
    <dbReference type="NCBI Taxonomy" id="1242965"/>
    <lineage>
        <taxon>Bacteria</taxon>
        <taxon>Pseudomonadati</taxon>
        <taxon>Campylobacterota</taxon>
        <taxon>Epsilonproteobacteria</taxon>
        <taxon>Campylobacterales</taxon>
        <taxon>Campylobacteraceae</taxon>
        <taxon>Campylobacter</taxon>
    </lineage>
</organism>
<feature type="compositionally biased region" description="Low complexity" evidence="1">
    <location>
        <begin position="876"/>
        <end position="888"/>
    </location>
</feature>
<feature type="compositionally biased region" description="Basic and acidic residues" evidence="1">
    <location>
        <begin position="892"/>
        <end position="902"/>
    </location>
</feature>
<dbReference type="Proteomes" id="UP000016625">
    <property type="component" value="Unassembled WGS sequence"/>
</dbReference>
<feature type="compositionally biased region" description="Basic and acidic residues" evidence="1">
    <location>
        <begin position="913"/>
        <end position="926"/>
    </location>
</feature>
<feature type="region of interest" description="Disordered" evidence="1">
    <location>
        <begin position="846"/>
        <end position="930"/>
    </location>
</feature>